<dbReference type="PANTHER" id="PTHR30615:SF8">
    <property type="entry name" value="UPF0047 PROTEIN C4A8.02C"/>
    <property type="match status" value="1"/>
</dbReference>
<name>A0A557RT77_9RHOO</name>
<evidence type="ECO:0000313" key="2">
    <source>
        <dbReference type="EMBL" id="TVO74623.1"/>
    </source>
</evidence>
<reference evidence="2 3" key="1">
    <citation type="submission" date="2019-07" db="EMBL/GenBank/DDBJ databases">
        <title>The pathways for chlorine oxyanion respiration interact through the shared metabolite chlorate.</title>
        <authorList>
            <person name="Barnum T.P."/>
            <person name="Cheng Y."/>
            <person name="Hill K.A."/>
            <person name="Lucas L.N."/>
            <person name="Carlson H.K."/>
            <person name="Coates J.D."/>
        </authorList>
    </citation>
    <scope>NUCLEOTIDE SEQUENCE [LARGE SCALE GENOMIC DNA]</scope>
    <source>
        <strain evidence="2 3">SFB-1</strain>
    </source>
</reference>
<dbReference type="PANTHER" id="PTHR30615">
    <property type="entry name" value="UNCHARACTERIZED PROTEIN YJBQ-RELATED"/>
    <property type="match status" value="1"/>
</dbReference>
<comment type="similarity">
    <text evidence="1">Belongs to the UPF0047 family.</text>
</comment>
<evidence type="ECO:0000256" key="1">
    <source>
        <dbReference type="ARBA" id="ARBA00005534"/>
    </source>
</evidence>
<dbReference type="InterPro" id="IPR035917">
    <property type="entry name" value="YjbQ-like_sf"/>
</dbReference>
<proteinExistence type="inferred from homology"/>
<dbReference type="AlphaFoldDB" id="A0A557RT77"/>
<dbReference type="Pfam" id="PF01894">
    <property type="entry name" value="YjbQ"/>
    <property type="match status" value="1"/>
</dbReference>
<protein>
    <submittedName>
        <fullName evidence="2">YjbQ family protein</fullName>
    </submittedName>
</protein>
<dbReference type="Gene3D" id="2.60.120.460">
    <property type="entry name" value="YjbQ-like"/>
    <property type="match status" value="1"/>
</dbReference>
<organism evidence="2 3">
    <name type="scientific">Denitromonas halophila</name>
    <dbReference type="NCBI Taxonomy" id="1629404"/>
    <lineage>
        <taxon>Bacteria</taxon>
        <taxon>Pseudomonadati</taxon>
        <taxon>Pseudomonadota</taxon>
        <taxon>Betaproteobacteria</taxon>
        <taxon>Rhodocyclales</taxon>
        <taxon>Zoogloeaceae</taxon>
        <taxon>Denitromonas</taxon>
    </lineage>
</organism>
<dbReference type="PIRSF" id="PIRSF004681">
    <property type="entry name" value="UCP004681"/>
    <property type="match status" value="1"/>
</dbReference>
<comment type="caution">
    <text evidence="2">The sequence shown here is derived from an EMBL/GenBank/DDBJ whole genome shotgun (WGS) entry which is preliminary data.</text>
</comment>
<evidence type="ECO:0000313" key="3">
    <source>
        <dbReference type="Proteomes" id="UP000318349"/>
    </source>
</evidence>
<dbReference type="SUPFAM" id="SSF111038">
    <property type="entry name" value="YjbQ-like"/>
    <property type="match status" value="1"/>
</dbReference>
<dbReference type="EMBL" id="VMNI01000015">
    <property type="protein sequence ID" value="TVO74623.1"/>
    <property type="molecule type" value="Genomic_DNA"/>
</dbReference>
<sequence length="138" mass="15166">MTTHQRTLRIATRGRGTQEITDAVNAVLRDSGVTTGLCHVFVQHTSCSLTITENADPDVRRDLETVMSRLAPDGDPAYRHDLEGPDDMAAHVRAVLTDTSLTVPVGDARLRLGTWQGIYLWEHRMQGATRSVVVTVMG</sequence>
<gene>
    <name evidence="2" type="ORF">FHP89_14975</name>
</gene>
<dbReference type="NCBIfam" id="TIGR00149">
    <property type="entry name" value="TIGR00149_YjbQ"/>
    <property type="match status" value="1"/>
</dbReference>
<dbReference type="Proteomes" id="UP000318349">
    <property type="component" value="Unassembled WGS sequence"/>
</dbReference>
<dbReference type="InterPro" id="IPR001602">
    <property type="entry name" value="UPF0047_YjbQ-like"/>
</dbReference>
<accession>A0A557RT77</accession>